<dbReference type="EMBL" id="CAMXCT020000079">
    <property type="protein sequence ID" value="CAL1126853.1"/>
    <property type="molecule type" value="Genomic_DNA"/>
</dbReference>
<gene>
    <name evidence="2" type="ORF">C1SCF055_LOCUS1983</name>
</gene>
<dbReference type="EMBL" id="CAMXCT030000079">
    <property type="protein sequence ID" value="CAL4760790.1"/>
    <property type="molecule type" value="Genomic_DNA"/>
</dbReference>
<feature type="region of interest" description="Disordered" evidence="1">
    <location>
        <begin position="226"/>
        <end position="245"/>
    </location>
</feature>
<dbReference type="EMBL" id="CAMXCT010000079">
    <property type="protein sequence ID" value="CAI3973478.1"/>
    <property type="molecule type" value="Genomic_DNA"/>
</dbReference>
<evidence type="ECO:0000313" key="2">
    <source>
        <dbReference type="EMBL" id="CAI3973478.1"/>
    </source>
</evidence>
<reference evidence="3" key="2">
    <citation type="submission" date="2024-04" db="EMBL/GenBank/DDBJ databases">
        <authorList>
            <person name="Chen Y."/>
            <person name="Shah S."/>
            <person name="Dougan E. K."/>
            <person name="Thang M."/>
            <person name="Chan C."/>
        </authorList>
    </citation>
    <scope>NUCLEOTIDE SEQUENCE [LARGE SCALE GENOMIC DNA]</scope>
</reference>
<evidence type="ECO:0000313" key="3">
    <source>
        <dbReference type="EMBL" id="CAL1126853.1"/>
    </source>
</evidence>
<evidence type="ECO:0000313" key="5">
    <source>
        <dbReference type="Proteomes" id="UP001152797"/>
    </source>
</evidence>
<protein>
    <submittedName>
        <fullName evidence="4">Ubiquitin-like domain-containing protein</fullName>
    </submittedName>
</protein>
<accession>A0A9P1BJ88</accession>
<proteinExistence type="predicted"/>
<dbReference type="OrthoDB" id="406886at2759"/>
<evidence type="ECO:0000256" key="1">
    <source>
        <dbReference type="SAM" id="MobiDB-lite"/>
    </source>
</evidence>
<organism evidence="2">
    <name type="scientific">Cladocopium goreaui</name>
    <dbReference type="NCBI Taxonomy" id="2562237"/>
    <lineage>
        <taxon>Eukaryota</taxon>
        <taxon>Sar</taxon>
        <taxon>Alveolata</taxon>
        <taxon>Dinophyceae</taxon>
        <taxon>Suessiales</taxon>
        <taxon>Symbiodiniaceae</taxon>
        <taxon>Cladocopium</taxon>
    </lineage>
</organism>
<sequence>MGAESGLQMGDEVEALKPGRFFKDTWIPSMWKKAKVVAVNYDGTYDLQFEMNHGPYREHRTKGLRGTPTLSLRRNEQFKEYAADHMPASFRLFQEMNYQLSVSPNNLRMPGMLDRIANMQDTDATQDWYLCSNKNFVITSSPRGRDAVRLDEYSRRFLFGYRWVPTADGDLRFEPVPNATQAQSLRACHKDTAMQFANAAQIDESDRRKISAYKAEMKHFEEIIGDLRAKPHQPRRPAGPRVKVN</sequence>
<keyword evidence="5" id="KW-1185">Reference proteome</keyword>
<comment type="caution">
    <text evidence="2">The sequence shown here is derived from an EMBL/GenBank/DDBJ whole genome shotgun (WGS) entry which is preliminary data.</text>
</comment>
<dbReference type="Proteomes" id="UP001152797">
    <property type="component" value="Unassembled WGS sequence"/>
</dbReference>
<evidence type="ECO:0000313" key="4">
    <source>
        <dbReference type="EMBL" id="CAL4760790.1"/>
    </source>
</evidence>
<reference evidence="2" key="1">
    <citation type="submission" date="2022-10" db="EMBL/GenBank/DDBJ databases">
        <authorList>
            <person name="Chen Y."/>
            <person name="Dougan E. K."/>
            <person name="Chan C."/>
            <person name="Rhodes N."/>
            <person name="Thang M."/>
        </authorList>
    </citation>
    <scope>NUCLEOTIDE SEQUENCE</scope>
</reference>
<name>A0A9P1BJ88_9DINO</name>
<dbReference type="AlphaFoldDB" id="A0A9P1BJ88"/>